<dbReference type="FunFam" id="2.60.40.1120:FF:000003">
    <property type="entry name" value="Outer membrane protein Omp121"/>
    <property type="match status" value="1"/>
</dbReference>
<keyword evidence="1" id="KW-0998">Cell outer membrane</keyword>
<dbReference type="SUPFAM" id="SSF49464">
    <property type="entry name" value="Carboxypeptidase regulatory domain-like"/>
    <property type="match status" value="1"/>
</dbReference>
<dbReference type="Gene3D" id="2.170.130.10">
    <property type="entry name" value="TonB-dependent receptor, plug domain"/>
    <property type="match status" value="1"/>
</dbReference>
<protein>
    <submittedName>
        <fullName evidence="4">TonB-linked outer membrane protein, SusC/RagA family</fullName>
    </submittedName>
</protein>
<keyword evidence="5" id="KW-1185">Reference proteome</keyword>
<evidence type="ECO:0000256" key="2">
    <source>
        <dbReference type="SAM" id="SignalP"/>
    </source>
</evidence>
<dbReference type="InterPro" id="IPR012910">
    <property type="entry name" value="Plug_dom"/>
</dbReference>
<evidence type="ECO:0000313" key="5">
    <source>
        <dbReference type="Proteomes" id="UP000319040"/>
    </source>
</evidence>
<comment type="similarity">
    <text evidence="1">Belongs to the TonB-dependent receptor family.</text>
</comment>
<dbReference type="PROSITE" id="PS52016">
    <property type="entry name" value="TONB_DEPENDENT_REC_3"/>
    <property type="match status" value="1"/>
</dbReference>
<dbReference type="Gene3D" id="2.60.40.1120">
    <property type="entry name" value="Carboxypeptidase-like, regulatory domain"/>
    <property type="match status" value="1"/>
</dbReference>
<feature type="signal peptide" evidence="2">
    <location>
        <begin position="1"/>
        <end position="38"/>
    </location>
</feature>
<dbReference type="AlphaFoldDB" id="A0A521ACF3"/>
<evidence type="ECO:0000259" key="3">
    <source>
        <dbReference type="Pfam" id="PF07715"/>
    </source>
</evidence>
<dbReference type="NCBIfam" id="TIGR04057">
    <property type="entry name" value="SusC_RagA_signa"/>
    <property type="match status" value="1"/>
</dbReference>
<organism evidence="4 5">
    <name type="scientific">Saccharicrinis carchari</name>
    <dbReference type="NCBI Taxonomy" id="1168039"/>
    <lineage>
        <taxon>Bacteria</taxon>
        <taxon>Pseudomonadati</taxon>
        <taxon>Bacteroidota</taxon>
        <taxon>Bacteroidia</taxon>
        <taxon>Marinilabiliales</taxon>
        <taxon>Marinilabiliaceae</taxon>
        <taxon>Saccharicrinis</taxon>
    </lineage>
</organism>
<dbReference type="Proteomes" id="UP000319040">
    <property type="component" value="Unassembled WGS sequence"/>
</dbReference>
<dbReference type="InterPro" id="IPR039426">
    <property type="entry name" value="TonB-dep_rcpt-like"/>
</dbReference>
<dbReference type="EMBL" id="FXTB01000001">
    <property type="protein sequence ID" value="SMO32489.1"/>
    <property type="molecule type" value="Genomic_DNA"/>
</dbReference>
<feature type="chain" id="PRO_5022187451" evidence="2">
    <location>
        <begin position="39"/>
        <end position="1128"/>
    </location>
</feature>
<sequence length="1128" mass="126304">MKKNRVGSCPNRHRLQKICRIMKLSALMLLFFGLTLTAETTDAQQRLRNISLENATILDVFRAIEAQSDFGFFFKDNQMDLEKHYSLNLEDASLEEALAKVFADGEYNYQIIGDNVVVMRNDADSTSSITLSHLQQDGRTVSGTIRDANGEPIPGASIVVKGTTTGTISDMDGNFTLSGVPEDATLQFSFVGMNTVEASVTNQNTFDIVLQEESLGLDEVIVVGYGTTSTRMTVGSVTSLQTDKIDELPFTNTGDALQGRTAGVVIQSGGGAPGSKPRISIRGGEKPLYVIDGVIRDESDFNSLNSSDIDKISILKDASATAVYGSRAGDGIVLVQTKRGQAGDIKIQYSGGVDFSQPAVFPDKINALDYVNAANQAAAYDGRDPIYSQDEINKIANNSDPYGSITANTDWRDLALNDFASGHRHNLSMSGVSDNGINYYAAVGYLKQNSIFKQSHNNEYDRANLRSNISTRFDDIGLEVGINIDGALENRNPTVWGDYTVWSQIQNVKPNYAAFNPDGTYSSISIHPLVILDERAGYNDEKDKYVNTQLNANWDVPSLPGLKVGALANVRYSDYNQKIFQSKAPQYQPNGDAVPYTSNYLRMTNDHSTQTSFDANLMYKKSIDRHSFELQGVYSFFRSNGENFWAQREKYLSSSFDQLFAGDASTQTNYGAGRESARIGYVGRVKYDFDRKYMFEGNFRVDKSDNFAPGERTGFFPSGAVAWTISEESFMQDLKDNGIIDFLKVRTSYGIVGLEAGARFGYLPVYEMDPQALVVDGNFQTGFSEGPLVSNDLSWYEREVLDIGFDAAFLRNKLTATFDYYYYRTQGYLISPQNQYTTPLGKDLPLVKSESAHRRAGYELSLRWEDTVGELKYEVGANFTSYDELWEKKEDETMSDLMDPNKRITHTKNYYGRAYKTNGLYQSIDQILTNPRRETANELKPGDLFFQDANGDGKIDGEDFRRIGKPTFPSFSYGIDFSLEYKNIFMNGLFQGTGKRYMQLNEFMRGSNTEYMTYDFQKDYWRTDNTNAAFPRLSTYQNLNAGQNYTVAADFWYHNASYLRLKSLQVGYDFKDVVKNLNGISAMRLSLSGTNLFTISDVTKYFDPEIISDAGYAYPIQRTYSVSLNVTF</sequence>
<comment type="subcellular location">
    <subcellularLocation>
        <location evidence="1">Cell outer membrane</location>
        <topology evidence="1">Multi-pass membrane protein</topology>
    </subcellularLocation>
</comment>
<feature type="domain" description="TonB-dependent receptor plug" evidence="3">
    <location>
        <begin position="231"/>
        <end position="331"/>
    </location>
</feature>
<dbReference type="InterPro" id="IPR008969">
    <property type="entry name" value="CarboxyPept-like_regulatory"/>
</dbReference>
<gene>
    <name evidence="4" type="ORF">SAMN06265379_10130</name>
</gene>
<dbReference type="SUPFAM" id="SSF56935">
    <property type="entry name" value="Porins"/>
    <property type="match status" value="1"/>
</dbReference>
<evidence type="ECO:0000256" key="1">
    <source>
        <dbReference type="PROSITE-ProRule" id="PRU01360"/>
    </source>
</evidence>
<dbReference type="GO" id="GO:0009279">
    <property type="term" value="C:cell outer membrane"/>
    <property type="evidence" value="ECO:0007669"/>
    <property type="project" value="UniProtKB-SubCell"/>
</dbReference>
<dbReference type="InterPro" id="IPR018247">
    <property type="entry name" value="EF_Hand_1_Ca_BS"/>
</dbReference>
<keyword evidence="1" id="KW-0812">Transmembrane</keyword>
<dbReference type="InterPro" id="IPR023997">
    <property type="entry name" value="TonB-dep_OMP_SusC/RagA_CS"/>
</dbReference>
<dbReference type="InterPro" id="IPR023996">
    <property type="entry name" value="TonB-dep_OMP_SusC/RagA"/>
</dbReference>
<dbReference type="Pfam" id="PF07715">
    <property type="entry name" value="Plug"/>
    <property type="match status" value="1"/>
</dbReference>
<keyword evidence="1" id="KW-0472">Membrane</keyword>
<name>A0A521ACF3_SACCC</name>
<dbReference type="InterPro" id="IPR037066">
    <property type="entry name" value="Plug_dom_sf"/>
</dbReference>
<dbReference type="NCBIfam" id="TIGR04056">
    <property type="entry name" value="OMP_RagA_SusC"/>
    <property type="match status" value="1"/>
</dbReference>
<proteinExistence type="inferred from homology"/>
<reference evidence="4 5" key="1">
    <citation type="submission" date="2017-05" db="EMBL/GenBank/DDBJ databases">
        <authorList>
            <person name="Varghese N."/>
            <person name="Submissions S."/>
        </authorList>
    </citation>
    <scope>NUCLEOTIDE SEQUENCE [LARGE SCALE GENOMIC DNA]</scope>
    <source>
        <strain evidence="4 5">DSM 27040</strain>
    </source>
</reference>
<dbReference type="Pfam" id="PF13715">
    <property type="entry name" value="CarbopepD_reg_2"/>
    <property type="match status" value="1"/>
</dbReference>
<evidence type="ECO:0000313" key="4">
    <source>
        <dbReference type="EMBL" id="SMO32489.1"/>
    </source>
</evidence>
<dbReference type="PROSITE" id="PS00018">
    <property type="entry name" value="EF_HAND_1"/>
    <property type="match status" value="1"/>
</dbReference>
<keyword evidence="1" id="KW-0813">Transport</keyword>
<keyword evidence="2" id="KW-0732">Signal</keyword>
<dbReference type="OrthoDB" id="9768177at2"/>
<keyword evidence="1" id="KW-1134">Transmembrane beta strand</keyword>
<accession>A0A521ACF3</accession>